<evidence type="ECO:0000256" key="6">
    <source>
        <dbReference type="ARBA" id="ARBA00022692"/>
    </source>
</evidence>
<evidence type="ECO:0000256" key="2">
    <source>
        <dbReference type="ARBA" id="ARBA00004922"/>
    </source>
</evidence>
<evidence type="ECO:0000256" key="11">
    <source>
        <dbReference type="SAM" id="MobiDB-lite"/>
    </source>
</evidence>
<comment type="caution">
    <text evidence="12">The sequence shown here is derived from an EMBL/GenBank/DDBJ whole genome shotgun (WGS) entry which is preliminary data.</text>
</comment>
<evidence type="ECO:0000256" key="4">
    <source>
        <dbReference type="ARBA" id="ARBA00022676"/>
    </source>
</evidence>
<evidence type="ECO:0000256" key="5">
    <source>
        <dbReference type="ARBA" id="ARBA00022679"/>
    </source>
</evidence>
<keyword evidence="8 10" id="KW-1133">Transmembrane helix</keyword>
<feature type="region of interest" description="Disordered" evidence="11">
    <location>
        <begin position="493"/>
        <end position="527"/>
    </location>
</feature>
<feature type="transmembrane region" description="Helical" evidence="10">
    <location>
        <begin position="180"/>
        <end position="207"/>
    </location>
</feature>
<evidence type="ECO:0000313" key="13">
    <source>
        <dbReference type="Proteomes" id="UP001497497"/>
    </source>
</evidence>
<feature type="transmembrane region" description="Helical" evidence="10">
    <location>
        <begin position="356"/>
        <end position="379"/>
    </location>
</feature>
<evidence type="ECO:0000313" key="12">
    <source>
        <dbReference type="EMBL" id="CAL1531413.1"/>
    </source>
</evidence>
<keyword evidence="5 10" id="KW-0808">Transferase</keyword>
<organism evidence="12 13">
    <name type="scientific">Lymnaea stagnalis</name>
    <name type="common">Great pond snail</name>
    <name type="synonym">Helix stagnalis</name>
    <dbReference type="NCBI Taxonomy" id="6523"/>
    <lineage>
        <taxon>Eukaryota</taxon>
        <taxon>Metazoa</taxon>
        <taxon>Spiralia</taxon>
        <taxon>Lophotrochozoa</taxon>
        <taxon>Mollusca</taxon>
        <taxon>Gastropoda</taxon>
        <taxon>Heterobranchia</taxon>
        <taxon>Euthyneura</taxon>
        <taxon>Panpulmonata</taxon>
        <taxon>Hygrophila</taxon>
        <taxon>Lymnaeoidea</taxon>
        <taxon>Lymnaeidae</taxon>
        <taxon>Lymnaea</taxon>
    </lineage>
</organism>
<dbReference type="GO" id="GO:0042281">
    <property type="term" value="F:dolichyl pyrophosphate Man9GlcNAc2 alpha-1,3-glucosyltransferase activity"/>
    <property type="evidence" value="ECO:0007669"/>
    <property type="project" value="TreeGrafter"/>
</dbReference>
<evidence type="ECO:0000256" key="9">
    <source>
        <dbReference type="ARBA" id="ARBA00023136"/>
    </source>
</evidence>
<dbReference type="EMBL" id="CAXITT010000088">
    <property type="protein sequence ID" value="CAL1531413.1"/>
    <property type="molecule type" value="Genomic_DNA"/>
</dbReference>
<name>A0AAV2HDR7_LYMST</name>
<accession>A0AAV2HDR7</accession>
<comment type="similarity">
    <text evidence="3 10">Belongs to the ALG6/ALG8 glucosyltransferase family.</text>
</comment>
<keyword evidence="13" id="KW-1185">Reference proteome</keyword>
<evidence type="ECO:0000256" key="10">
    <source>
        <dbReference type="RuleBase" id="RU363110"/>
    </source>
</evidence>
<protein>
    <recommendedName>
        <fullName evidence="10">Alpha-1,3-glucosyltransferase</fullName>
        <ecNumber evidence="10">2.4.1.-</ecNumber>
    </recommendedName>
</protein>
<dbReference type="PANTHER" id="PTHR12413:SF1">
    <property type="entry name" value="DOLICHYL PYROPHOSPHATE MAN9GLCNAC2 ALPHA-1,3-GLUCOSYLTRANSFERASE"/>
    <property type="match status" value="1"/>
</dbReference>
<dbReference type="Pfam" id="PF03155">
    <property type="entry name" value="Alg6_Alg8"/>
    <property type="match status" value="1"/>
</dbReference>
<dbReference type="InterPro" id="IPR004856">
    <property type="entry name" value="Glyco_trans_ALG6/ALG8"/>
</dbReference>
<dbReference type="Proteomes" id="UP001497497">
    <property type="component" value="Unassembled WGS sequence"/>
</dbReference>
<keyword evidence="6 10" id="KW-0812">Transmembrane</keyword>
<feature type="transmembrane region" description="Helical" evidence="10">
    <location>
        <begin position="12"/>
        <end position="33"/>
    </location>
</feature>
<keyword evidence="7 10" id="KW-0256">Endoplasmic reticulum</keyword>
<evidence type="ECO:0000256" key="8">
    <source>
        <dbReference type="ARBA" id="ARBA00022989"/>
    </source>
</evidence>
<feature type="transmembrane region" description="Helical" evidence="10">
    <location>
        <begin position="426"/>
        <end position="444"/>
    </location>
</feature>
<feature type="transmembrane region" description="Helical" evidence="10">
    <location>
        <begin position="386"/>
        <end position="406"/>
    </location>
</feature>
<dbReference type="PANTHER" id="PTHR12413">
    <property type="entry name" value="DOLICHYL GLYCOSYLTRANSFERASE"/>
    <property type="match status" value="1"/>
</dbReference>
<feature type="transmembrane region" description="Helical" evidence="10">
    <location>
        <begin position="332"/>
        <end position="350"/>
    </location>
</feature>
<comment type="subcellular location">
    <subcellularLocation>
        <location evidence="1 10">Endoplasmic reticulum membrane</location>
        <topology evidence="1 10">Multi-pass membrane protein</topology>
    </subcellularLocation>
</comment>
<gene>
    <name evidence="12" type="ORF">GSLYS_00005508001</name>
</gene>
<evidence type="ECO:0000256" key="7">
    <source>
        <dbReference type="ARBA" id="ARBA00022824"/>
    </source>
</evidence>
<keyword evidence="9 10" id="KW-0472">Membrane</keyword>
<feature type="transmembrane region" description="Helical" evidence="10">
    <location>
        <begin position="239"/>
        <end position="259"/>
    </location>
</feature>
<dbReference type="GO" id="GO:0005789">
    <property type="term" value="C:endoplasmic reticulum membrane"/>
    <property type="evidence" value="ECO:0007669"/>
    <property type="project" value="UniProtKB-SubCell"/>
</dbReference>
<reference evidence="12 13" key="1">
    <citation type="submission" date="2024-04" db="EMBL/GenBank/DDBJ databases">
        <authorList>
            <consortium name="Genoscope - CEA"/>
            <person name="William W."/>
        </authorList>
    </citation>
    <scope>NUCLEOTIDE SEQUENCE [LARGE SCALE GENOMIC DNA]</scope>
</reference>
<feature type="transmembrane region" description="Helical" evidence="10">
    <location>
        <begin position="152"/>
        <end position="168"/>
    </location>
</feature>
<evidence type="ECO:0000256" key="1">
    <source>
        <dbReference type="ARBA" id="ARBA00004477"/>
    </source>
</evidence>
<proteinExistence type="inferred from homology"/>
<feature type="transmembrane region" description="Helical" evidence="10">
    <location>
        <begin position="305"/>
        <end position="325"/>
    </location>
</feature>
<dbReference type="EC" id="2.4.1.-" evidence="10"/>
<comment type="pathway">
    <text evidence="2 10">Protein modification; protein glycosylation.</text>
</comment>
<feature type="transmembrane region" description="Helical" evidence="10">
    <location>
        <begin position="117"/>
        <end position="140"/>
    </location>
</feature>
<keyword evidence="4 10" id="KW-0328">Glycosyltransferase</keyword>
<evidence type="ECO:0000256" key="3">
    <source>
        <dbReference type="ARBA" id="ARBA00008715"/>
    </source>
</evidence>
<dbReference type="AlphaFoldDB" id="A0AAV2HDR7"/>
<sequence>MVFNTYSNFFYLQLSLVLLTAFTIRICVSLWGYSGDGKPPMYGDFEAQRHWMEITVNLPPEEWYVDTKNNDLQYWGLDYPPLTAYHMMLNGKMANYVNPQFVELNKSRGIEGPNIKFFMRVTVLLMDLLLFMPTVAAYFMLQRASDDDENDILTHIVMLIGYPGLVLIDNGHFQYNNVSLSMFILATLALSKKHDLIGAFLFCLALNYKQMELYHALPFFSYLFGSLIKLGTVKGMSKLTALALIVIITFFVVWSPFLYSVESAIAVFQRLFPVGRGLYEDKVSNFWCAVSVVIKFKQIFSQYDMAVICLVVTTLFLLPSFLHLLQNPSIRHFHYALVNSALVFFLFSFHVHEKTILLAVIPSCLLIKTDALAVVWFMLISVFSMLPLLIKDGLFIPTIATVGIFWLTTNHYLKPTKNVPENLQKAFQYSLLAACCIGLGTIFIPPPSRYPDLFPLLISIFSCSHFIMFAFYFHYKQFDSNYDKLIEKTNADTDSGELDSEEKDRRNRSKAIRYKGPQKSVLRYRRI</sequence>
<feature type="transmembrane region" description="Helical" evidence="10">
    <location>
        <begin position="213"/>
        <end position="232"/>
    </location>
</feature>
<feature type="transmembrane region" description="Helical" evidence="10">
    <location>
        <begin position="456"/>
        <end position="475"/>
    </location>
</feature>